<reference evidence="2 3" key="1">
    <citation type="submission" date="2016-03" db="EMBL/GenBank/DDBJ databases">
        <title>Pediococcus and Lactobacillus from brewery environment - whole genome sequencing and assembly.</title>
        <authorList>
            <person name="Behr J."/>
            <person name="Geissler A.J."/>
            <person name="Vogel R.F."/>
        </authorList>
    </citation>
    <scope>NUCLEOTIDE SEQUENCE [LARGE SCALE GENOMIC DNA]</scope>
    <source>
        <strain evidence="2 3">TMW 1.1989</strain>
    </source>
</reference>
<dbReference type="GeneID" id="42981972"/>
<organism evidence="2 3">
    <name type="scientific">Loigolactobacillus backii</name>
    <dbReference type="NCBI Taxonomy" id="375175"/>
    <lineage>
        <taxon>Bacteria</taxon>
        <taxon>Bacillati</taxon>
        <taxon>Bacillota</taxon>
        <taxon>Bacilli</taxon>
        <taxon>Lactobacillales</taxon>
        <taxon>Lactobacillaceae</taxon>
        <taxon>Loigolactobacillus</taxon>
    </lineage>
</organism>
<evidence type="ECO:0000259" key="1">
    <source>
        <dbReference type="Pfam" id="PF00534"/>
    </source>
</evidence>
<dbReference type="PANTHER" id="PTHR12526">
    <property type="entry name" value="GLYCOSYLTRANSFERASE"/>
    <property type="match status" value="1"/>
</dbReference>
<dbReference type="Gene3D" id="3.40.50.2000">
    <property type="entry name" value="Glycogen Phosphorylase B"/>
    <property type="match status" value="2"/>
</dbReference>
<evidence type="ECO:0000313" key="3">
    <source>
        <dbReference type="Proteomes" id="UP000078582"/>
    </source>
</evidence>
<evidence type="ECO:0000313" key="2">
    <source>
        <dbReference type="EMBL" id="ANK62509.1"/>
    </source>
</evidence>
<dbReference type="CDD" id="cd03811">
    <property type="entry name" value="GT4_GT28_WabH-like"/>
    <property type="match status" value="1"/>
</dbReference>
<dbReference type="Proteomes" id="UP000078582">
    <property type="component" value="Chromosome"/>
</dbReference>
<dbReference type="AlphaFoldDB" id="A0A192H128"/>
<dbReference type="SUPFAM" id="SSF53756">
    <property type="entry name" value="UDP-Glycosyltransferase/glycogen phosphorylase"/>
    <property type="match status" value="1"/>
</dbReference>
<sequence length="355" mass="40936">MKRLLILTGPMEGHGGEETAIIKFISELRSKYVFDLYVSEMNDEDDWLQNILPLIRNLRTNSDIGQLKKYLRTVSFLVNTDVDAIITLTPRLVFIASLIKKTFRKKYIIISWIQFSITNKFNQKTQNLLKQANFHLAISSGIKEQLVQIGIDEKSVFTIYNPVERMLKLITSTVYSYTRFVYIARIQFQKEKNLQDLLTACSLLKGNWQLDIYGFDASKNHEETKKCLEYAKHLEITKHINWVGWKDSPWDEITNADALVLTSNSEGFGMVLCEAISRGLPVISSNCPTGPADIVNNDNGFLYEMKNVKQLAKYMQGFINSEYKFIPNEVKNSIEPLYMDNYINRVNDILNVILN</sequence>
<keyword evidence="3" id="KW-1185">Reference proteome</keyword>
<dbReference type="RefSeq" id="WP_068281063.1">
    <property type="nucleotide sequence ID" value="NZ_CP014873.1"/>
</dbReference>
<dbReference type="OrthoDB" id="9787617at2"/>
<name>A0A192H128_9LACO</name>
<accession>A0A192H128</accession>
<dbReference type="PANTHER" id="PTHR12526:SF630">
    <property type="entry name" value="GLYCOSYLTRANSFERASE"/>
    <property type="match status" value="1"/>
</dbReference>
<gene>
    <name evidence="2" type="ORF">AYR53_06860</name>
</gene>
<dbReference type="STRING" id="375175.AYR53_06860"/>
<feature type="domain" description="Glycosyl transferase family 1" evidence="1">
    <location>
        <begin position="187"/>
        <end position="322"/>
    </location>
</feature>
<dbReference type="EMBL" id="CP014873">
    <property type="protein sequence ID" value="ANK62509.1"/>
    <property type="molecule type" value="Genomic_DNA"/>
</dbReference>
<proteinExistence type="predicted"/>
<dbReference type="GO" id="GO:0016757">
    <property type="term" value="F:glycosyltransferase activity"/>
    <property type="evidence" value="ECO:0007669"/>
    <property type="project" value="InterPro"/>
</dbReference>
<dbReference type="InterPro" id="IPR001296">
    <property type="entry name" value="Glyco_trans_1"/>
</dbReference>
<protein>
    <recommendedName>
        <fullName evidence="1">Glycosyl transferase family 1 domain-containing protein</fullName>
    </recommendedName>
</protein>
<dbReference type="Pfam" id="PF00534">
    <property type="entry name" value="Glycos_transf_1"/>
    <property type="match status" value="1"/>
</dbReference>